<dbReference type="AlphaFoldDB" id="A0A1M6NEU9"/>
<evidence type="ECO:0000256" key="5">
    <source>
        <dbReference type="PIRNR" id="PIRNR038994"/>
    </source>
</evidence>
<evidence type="ECO:0000256" key="4">
    <source>
        <dbReference type="ARBA" id="ARBA00023277"/>
    </source>
</evidence>
<organism evidence="10 11">
    <name type="scientific">Pseudonocardia thermophila</name>
    <dbReference type="NCBI Taxonomy" id="1848"/>
    <lineage>
        <taxon>Bacteria</taxon>
        <taxon>Bacillati</taxon>
        <taxon>Actinomycetota</taxon>
        <taxon>Actinomycetes</taxon>
        <taxon>Pseudonocardiales</taxon>
        <taxon>Pseudonocardiaceae</taxon>
        <taxon>Pseudonocardia</taxon>
    </lineage>
</organism>
<feature type="binding site" evidence="8">
    <location>
        <position position="218"/>
    </location>
    <ligand>
        <name>Zn(2+)</name>
        <dbReference type="ChEBI" id="CHEBI:29105"/>
    </ligand>
</feature>
<feature type="binding site" evidence="7">
    <location>
        <position position="253"/>
    </location>
    <ligand>
        <name>substrate</name>
    </ligand>
</feature>
<dbReference type="GO" id="GO:0006046">
    <property type="term" value="P:N-acetylglucosamine catabolic process"/>
    <property type="evidence" value="ECO:0007669"/>
    <property type="project" value="TreeGrafter"/>
</dbReference>
<feature type="binding site" evidence="8">
    <location>
        <position position="133"/>
    </location>
    <ligand>
        <name>Zn(2+)</name>
        <dbReference type="ChEBI" id="CHEBI:29105"/>
    </ligand>
</feature>
<dbReference type="InterPro" id="IPR032466">
    <property type="entry name" value="Metal_Hydrolase"/>
</dbReference>
<dbReference type="InterPro" id="IPR003764">
    <property type="entry name" value="GlcNAc_6-P_deAcase"/>
</dbReference>
<name>A0A1M6NEU9_PSETH</name>
<feature type="binding site" evidence="7">
    <location>
        <begin position="221"/>
        <end position="222"/>
    </location>
    <ligand>
        <name>substrate</name>
    </ligand>
</feature>
<dbReference type="GO" id="GO:0046872">
    <property type="term" value="F:metal ion binding"/>
    <property type="evidence" value="ECO:0007669"/>
    <property type="project" value="UniProtKB-KW"/>
</dbReference>
<feature type="binding site" evidence="8">
    <location>
        <position position="197"/>
    </location>
    <ligand>
        <name>Zn(2+)</name>
        <dbReference type="ChEBI" id="CHEBI:29105"/>
    </ligand>
</feature>
<dbReference type="SUPFAM" id="SSF51556">
    <property type="entry name" value="Metallo-dependent hydrolases"/>
    <property type="match status" value="1"/>
</dbReference>
<dbReference type="Gene3D" id="3.20.20.140">
    <property type="entry name" value="Metal-dependent hydrolases"/>
    <property type="match status" value="1"/>
</dbReference>
<evidence type="ECO:0000256" key="3">
    <source>
        <dbReference type="ARBA" id="ARBA00022801"/>
    </source>
</evidence>
<evidence type="ECO:0000256" key="2">
    <source>
        <dbReference type="ARBA" id="ARBA00022723"/>
    </source>
</evidence>
<dbReference type="PANTHER" id="PTHR11113">
    <property type="entry name" value="N-ACETYLGLUCOSAMINE-6-PHOSPHATE DEACETYLASE"/>
    <property type="match status" value="1"/>
</dbReference>
<comment type="similarity">
    <text evidence="1 5">Belongs to the metallo-dependent hydrolases superfamily. NagA family.</text>
</comment>
<gene>
    <name evidence="10" type="ORF">SAMN05443637_101209</name>
</gene>
<keyword evidence="4 5" id="KW-0119">Carbohydrate metabolism</keyword>
<evidence type="ECO:0000256" key="7">
    <source>
        <dbReference type="PIRSR" id="PIRSR038994-2"/>
    </source>
</evidence>
<keyword evidence="3 5" id="KW-0378">Hydrolase</keyword>
<dbReference type="InterPro" id="IPR011059">
    <property type="entry name" value="Metal-dep_hydrolase_composite"/>
</dbReference>
<sequence length="402" mass="40938">MTDPDRDGERTVLVAGTVVALGTAAPGWVAVEGERIAAVGHGAPPPGGTRRDLGAGAVIVPGFVDQHVHGGAGAAFTGGDPAEALRAVQFHRAHGTTTTLASLVAASPAELRRDVAALTELVADGELAGVHLEGPWLATARCGAHDPRQLRDPDPAELAALLATGVVRMVTLAPERAGGLEAVRRIVDAGAIAAVGHTDASYALTREAIAAGARVGTHLFNAMAPVHHREPGPAIALLEDPRVVVELVTDGLHVHPALWRHVLAAAGPDRVAAVTDAMAAAGMPDGDYRLGALRVTVTDRVARVAGPDGASGPIAGSTATTADLFARLVAEARLPRAEALAQAVALTATTPARVLGLADEVGALASGLRADVVVLDEGADGWLRVREVLRAGRIVEEVLPRA</sequence>
<feature type="active site" description="Proton donor/acceptor" evidence="6">
    <location>
        <position position="276"/>
    </location>
</feature>
<accession>A0A1M6NEU9</accession>
<dbReference type="Pfam" id="PF01979">
    <property type="entry name" value="Amidohydro_1"/>
    <property type="match status" value="1"/>
</dbReference>
<evidence type="ECO:0000256" key="6">
    <source>
        <dbReference type="PIRSR" id="PIRSR038994-1"/>
    </source>
</evidence>
<keyword evidence="11" id="KW-1185">Reference proteome</keyword>
<dbReference type="GO" id="GO:0008448">
    <property type="term" value="F:N-acetylglucosamine-6-phosphate deacetylase activity"/>
    <property type="evidence" value="ECO:0007669"/>
    <property type="project" value="InterPro"/>
</dbReference>
<dbReference type="RefSeq" id="WP_234996865.1">
    <property type="nucleotide sequence ID" value="NZ_FRAP01000001.1"/>
</dbReference>
<feature type="binding site" evidence="7">
    <location>
        <position position="144"/>
    </location>
    <ligand>
        <name>substrate</name>
    </ligand>
</feature>
<evidence type="ECO:0000313" key="11">
    <source>
        <dbReference type="Proteomes" id="UP000184363"/>
    </source>
</evidence>
<comment type="cofactor">
    <cofactor evidence="8">
        <name>a divalent metal cation</name>
        <dbReference type="ChEBI" id="CHEBI:60240"/>
    </cofactor>
    <text evidence="8">Binds 1 divalent metal cation per subunit.</text>
</comment>
<protein>
    <submittedName>
        <fullName evidence="10">N-acetylglucosamine 6-phosphate deacetylase</fullName>
    </submittedName>
</protein>
<dbReference type="PIRSF" id="PIRSF038994">
    <property type="entry name" value="NagA"/>
    <property type="match status" value="1"/>
</dbReference>
<evidence type="ECO:0000256" key="8">
    <source>
        <dbReference type="PIRSR" id="PIRSR038994-3"/>
    </source>
</evidence>
<evidence type="ECO:0000313" key="10">
    <source>
        <dbReference type="EMBL" id="SHJ94106.1"/>
    </source>
</evidence>
<dbReference type="Proteomes" id="UP000184363">
    <property type="component" value="Unassembled WGS sequence"/>
</dbReference>
<feature type="binding site" evidence="7">
    <location>
        <begin position="314"/>
        <end position="316"/>
    </location>
    <ligand>
        <name>substrate</name>
    </ligand>
</feature>
<keyword evidence="2 8" id="KW-0479">Metal-binding</keyword>
<evidence type="ECO:0000256" key="1">
    <source>
        <dbReference type="ARBA" id="ARBA00010716"/>
    </source>
</evidence>
<reference evidence="10 11" key="1">
    <citation type="submission" date="2016-11" db="EMBL/GenBank/DDBJ databases">
        <authorList>
            <person name="Jaros S."/>
            <person name="Januszkiewicz K."/>
            <person name="Wedrychowicz H."/>
        </authorList>
    </citation>
    <scope>NUCLEOTIDE SEQUENCE [LARGE SCALE GENOMIC DNA]</scope>
    <source>
        <strain evidence="10 11">DSM 43832</strain>
    </source>
</reference>
<proteinExistence type="inferred from homology"/>
<dbReference type="STRING" id="1848.SAMN05443637_101209"/>
<feature type="binding site" evidence="7">
    <location>
        <position position="229"/>
    </location>
    <ligand>
        <name>substrate</name>
    </ligand>
</feature>
<feature type="domain" description="Amidohydrolase-related" evidence="9">
    <location>
        <begin position="58"/>
        <end position="377"/>
    </location>
</feature>
<dbReference type="PANTHER" id="PTHR11113:SF14">
    <property type="entry name" value="N-ACETYLGLUCOSAMINE-6-PHOSPHATE DEACETYLASE"/>
    <property type="match status" value="1"/>
</dbReference>
<dbReference type="SUPFAM" id="SSF51338">
    <property type="entry name" value="Composite domain of metallo-dependent hydrolases"/>
    <property type="match status" value="1"/>
</dbReference>
<dbReference type="EMBL" id="FRAP01000001">
    <property type="protein sequence ID" value="SHJ94106.1"/>
    <property type="molecule type" value="Genomic_DNA"/>
</dbReference>
<dbReference type="InterPro" id="IPR006680">
    <property type="entry name" value="Amidohydro-rel"/>
</dbReference>
<evidence type="ECO:0000259" key="9">
    <source>
        <dbReference type="Pfam" id="PF01979"/>
    </source>
</evidence>
<dbReference type="Gene3D" id="2.30.40.10">
    <property type="entry name" value="Urease, subunit C, domain 1"/>
    <property type="match status" value="1"/>
</dbReference>